<dbReference type="RefSeq" id="WP_130982574.1">
    <property type="nucleotide sequence ID" value="NZ_SISG01000001.1"/>
</dbReference>
<dbReference type="AlphaFoldDB" id="A0A4Q9GUI8"/>
<proteinExistence type="predicted"/>
<dbReference type="Proteomes" id="UP000294194">
    <property type="component" value="Unassembled WGS sequence"/>
</dbReference>
<keyword evidence="1" id="KW-0732">Signal</keyword>
<dbReference type="PROSITE" id="PS51257">
    <property type="entry name" value="PROKAR_LIPOPROTEIN"/>
    <property type="match status" value="1"/>
</dbReference>
<keyword evidence="3" id="KW-1185">Reference proteome</keyword>
<feature type="chain" id="PRO_5039386965" evidence="1">
    <location>
        <begin position="23"/>
        <end position="394"/>
    </location>
</feature>
<evidence type="ECO:0000313" key="3">
    <source>
        <dbReference type="Proteomes" id="UP000294194"/>
    </source>
</evidence>
<reference evidence="3" key="1">
    <citation type="submission" date="2019-02" db="EMBL/GenBank/DDBJ databases">
        <title>Glaciihabitans arcticus sp. nov., a psychrotolerant bacterium isolated from polar soil.</title>
        <authorList>
            <person name="Dahal R.H."/>
        </authorList>
    </citation>
    <scope>NUCLEOTIDE SEQUENCE [LARGE SCALE GENOMIC DNA]</scope>
    <source>
        <strain evidence="3">RP-3-7</strain>
    </source>
</reference>
<accession>A0A4Q9GUI8</accession>
<sequence>MHSLPRLLGALVLSCIALTACSGPDPTAGSVFVDPDKASLDGVTAALVLSPQTAGIDEGKPGYIALAASDGSLSLLPTKGMDRGLLEFADSELFFSDFDNDYVLADRLVSSPSPKPNVQEALYVIDDEAVGLYNDGFTDDGYNEVVVTSGAGESARTDVQGAYAVTARCGDAIFGIAPTSGPYLTGEARERFDAGDGAVGQMLTRISPGDSELLIGTVGVVDSLQPGGAAACVNDGVSYPSFNVSGGESGDGAAVLKTWNIASGVLIEKPLVTETGEPFPMTAEDMLFAQMAPEPVDDGVVWIVPGGRILSTDLETGVTDVVSTVAHESEEASLFLDQRGNVMWTAEEPFGDNVDFVITETDLLSGTSTEALRIDNLGGILSPDLFVRDFVLLD</sequence>
<evidence type="ECO:0000313" key="2">
    <source>
        <dbReference type="EMBL" id="TBN58415.1"/>
    </source>
</evidence>
<evidence type="ECO:0000256" key="1">
    <source>
        <dbReference type="SAM" id="SignalP"/>
    </source>
</evidence>
<comment type="caution">
    <text evidence="2">The sequence shown here is derived from an EMBL/GenBank/DDBJ whole genome shotgun (WGS) entry which is preliminary data.</text>
</comment>
<feature type="signal peptide" evidence="1">
    <location>
        <begin position="1"/>
        <end position="22"/>
    </location>
</feature>
<gene>
    <name evidence="2" type="ORF">EYE40_13995</name>
</gene>
<dbReference type="EMBL" id="SISG01000001">
    <property type="protein sequence ID" value="TBN58415.1"/>
    <property type="molecule type" value="Genomic_DNA"/>
</dbReference>
<organism evidence="2 3">
    <name type="scientific">Glaciihabitans arcticus</name>
    <dbReference type="NCBI Taxonomy" id="2668039"/>
    <lineage>
        <taxon>Bacteria</taxon>
        <taxon>Bacillati</taxon>
        <taxon>Actinomycetota</taxon>
        <taxon>Actinomycetes</taxon>
        <taxon>Micrococcales</taxon>
        <taxon>Microbacteriaceae</taxon>
        <taxon>Glaciihabitans</taxon>
    </lineage>
</organism>
<name>A0A4Q9GUI8_9MICO</name>
<protein>
    <submittedName>
        <fullName evidence="2">Uncharacterized protein</fullName>
    </submittedName>
</protein>